<gene>
    <name evidence="1" type="ORF">LX32DRAFT_696951</name>
</gene>
<dbReference type="EMBL" id="MU842956">
    <property type="protein sequence ID" value="KAK2024730.1"/>
    <property type="molecule type" value="Genomic_DNA"/>
</dbReference>
<name>A0AAD9H9I7_9PEZI</name>
<evidence type="ECO:0000313" key="2">
    <source>
        <dbReference type="Proteomes" id="UP001232148"/>
    </source>
</evidence>
<dbReference type="AlphaFoldDB" id="A0AAD9H9I7"/>
<evidence type="ECO:0000313" key="1">
    <source>
        <dbReference type="EMBL" id="KAK2024730.1"/>
    </source>
</evidence>
<reference evidence="1" key="1">
    <citation type="submission" date="2021-06" db="EMBL/GenBank/DDBJ databases">
        <title>Comparative genomics, transcriptomics and evolutionary studies reveal genomic signatures of adaptation to plant cell wall in hemibiotrophic fungi.</title>
        <authorList>
            <consortium name="DOE Joint Genome Institute"/>
            <person name="Baroncelli R."/>
            <person name="Diaz J.F."/>
            <person name="Benocci T."/>
            <person name="Peng M."/>
            <person name="Battaglia E."/>
            <person name="Haridas S."/>
            <person name="Andreopoulos W."/>
            <person name="Labutti K."/>
            <person name="Pangilinan J."/>
            <person name="Floch G.L."/>
            <person name="Makela M.R."/>
            <person name="Henrissat B."/>
            <person name="Grigoriev I.V."/>
            <person name="Crouch J.A."/>
            <person name="De Vries R.P."/>
            <person name="Sukno S.A."/>
            <person name="Thon M.R."/>
        </authorList>
    </citation>
    <scope>NUCLEOTIDE SEQUENCE</scope>
    <source>
        <strain evidence="1">MAFF235873</strain>
    </source>
</reference>
<comment type="caution">
    <text evidence="1">The sequence shown here is derived from an EMBL/GenBank/DDBJ whole genome shotgun (WGS) entry which is preliminary data.</text>
</comment>
<proteinExistence type="predicted"/>
<keyword evidence="2" id="KW-1185">Reference proteome</keyword>
<accession>A0AAD9H9I7</accession>
<dbReference type="Proteomes" id="UP001232148">
    <property type="component" value="Unassembled WGS sequence"/>
</dbReference>
<organism evidence="1 2">
    <name type="scientific">Colletotrichum zoysiae</name>
    <dbReference type="NCBI Taxonomy" id="1216348"/>
    <lineage>
        <taxon>Eukaryota</taxon>
        <taxon>Fungi</taxon>
        <taxon>Dikarya</taxon>
        <taxon>Ascomycota</taxon>
        <taxon>Pezizomycotina</taxon>
        <taxon>Sordariomycetes</taxon>
        <taxon>Hypocreomycetidae</taxon>
        <taxon>Glomerellales</taxon>
        <taxon>Glomerellaceae</taxon>
        <taxon>Colletotrichum</taxon>
        <taxon>Colletotrichum graminicola species complex</taxon>
    </lineage>
</organism>
<protein>
    <submittedName>
        <fullName evidence="1">Uncharacterized protein</fullName>
    </submittedName>
</protein>
<sequence length="90" mass="9752">MQRWGEQLYADGYVGTAGLRLIVEPPEGEVGSEIRPENPGYVVRPPRGYTTAAGNLNPYELNFLMDNGAYSFVTAPPPPPPSKNLGLCLC</sequence>